<reference evidence="1 2" key="1">
    <citation type="submission" date="2020-10" db="EMBL/GenBank/DDBJ databases">
        <title>Investigation of anaerobic biodegradation of phenanthrene by a sulfate-dependent Geobacter anodireducens strain PheS2.</title>
        <authorList>
            <person name="Zhang Z."/>
        </authorList>
    </citation>
    <scope>NUCLEOTIDE SEQUENCE [LARGE SCALE GENOMIC DNA]</scope>
    <source>
        <strain evidence="1 2">PheS2</strain>
    </source>
</reference>
<proteinExistence type="predicted"/>
<comment type="caution">
    <text evidence="1">The sequence shown here is derived from an EMBL/GenBank/DDBJ whole genome shotgun (WGS) entry which is preliminary data.</text>
</comment>
<accession>A0ABR9NY38</accession>
<dbReference type="Proteomes" id="UP000618926">
    <property type="component" value="Unassembled WGS sequence"/>
</dbReference>
<name>A0ABR9NY38_9BACT</name>
<dbReference type="EMBL" id="JADBFD010000023">
    <property type="protein sequence ID" value="MBE2889160.1"/>
    <property type="molecule type" value="Genomic_DNA"/>
</dbReference>
<gene>
    <name evidence="1" type="ORF">IIE05_14435</name>
</gene>
<organism evidence="1 2">
    <name type="scientific">Geobacter anodireducens</name>
    <dbReference type="NCBI Taxonomy" id="1340425"/>
    <lineage>
        <taxon>Bacteria</taxon>
        <taxon>Pseudomonadati</taxon>
        <taxon>Thermodesulfobacteriota</taxon>
        <taxon>Desulfuromonadia</taxon>
        <taxon>Geobacterales</taxon>
        <taxon>Geobacteraceae</taxon>
        <taxon>Geobacter</taxon>
    </lineage>
</organism>
<evidence type="ECO:0000313" key="2">
    <source>
        <dbReference type="Proteomes" id="UP000618926"/>
    </source>
</evidence>
<sequence>MERECGRLTLSVYTVFLFAPSGQKQSCLVTGLNIFGFLMDWLLVENREAGVFDGSETPGMKKGKDRSPSPCVAIPTWTAG</sequence>
<protein>
    <submittedName>
        <fullName evidence="1">Uncharacterized protein</fullName>
    </submittedName>
</protein>
<keyword evidence="2" id="KW-1185">Reference proteome</keyword>
<evidence type="ECO:0000313" key="1">
    <source>
        <dbReference type="EMBL" id="MBE2889160.1"/>
    </source>
</evidence>
<dbReference type="RefSeq" id="WP_152609753.1">
    <property type="nucleotide sequence ID" value="NZ_JADBFD010000023.1"/>
</dbReference>